<evidence type="ECO:0000313" key="5">
    <source>
        <dbReference type="EMBL" id="KIE07271.1"/>
    </source>
</evidence>
<gene>
    <name evidence="5" type="ORF">DA73_0239765</name>
    <name evidence="4" type="ORF">DA73_0400030240</name>
</gene>
<keyword evidence="6" id="KW-1185">Reference proteome</keyword>
<evidence type="ECO:0000256" key="1">
    <source>
        <dbReference type="ARBA" id="ARBA00022574"/>
    </source>
</evidence>
<proteinExistence type="predicted"/>
<dbReference type="InterPro" id="IPR011047">
    <property type="entry name" value="Quinoprotein_ADH-like_sf"/>
</dbReference>
<dbReference type="EMBL" id="JHEG04000001">
    <property type="protein sequence ID" value="KAF3889285.1"/>
    <property type="molecule type" value="Genomic_DNA"/>
</dbReference>
<keyword evidence="1 3" id="KW-0853">WD repeat</keyword>
<dbReference type="OrthoDB" id="9805828at2"/>
<dbReference type="InterPro" id="IPR001680">
    <property type="entry name" value="WD40_rpt"/>
</dbReference>
<dbReference type="PRINTS" id="PR00320">
    <property type="entry name" value="GPROTEINBRPT"/>
</dbReference>
<feature type="repeat" description="WD" evidence="3">
    <location>
        <begin position="403"/>
        <end position="434"/>
    </location>
</feature>
<dbReference type="SUPFAM" id="SSF50978">
    <property type="entry name" value="WD40 repeat-like"/>
    <property type="match status" value="1"/>
</dbReference>
<dbReference type="Pfam" id="PF00400">
    <property type="entry name" value="WD40"/>
    <property type="match status" value="5"/>
</dbReference>
<dbReference type="InterPro" id="IPR015943">
    <property type="entry name" value="WD40/YVTN_repeat-like_dom_sf"/>
</dbReference>
<organism evidence="5">
    <name type="scientific">Tolypothrix bouteillei VB521301</name>
    <dbReference type="NCBI Taxonomy" id="1479485"/>
    <lineage>
        <taxon>Bacteria</taxon>
        <taxon>Bacillati</taxon>
        <taxon>Cyanobacteriota</taxon>
        <taxon>Cyanophyceae</taxon>
        <taxon>Nostocales</taxon>
        <taxon>Tolypothrichaceae</taxon>
        <taxon>Tolypothrix</taxon>
    </lineage>
</organism>
<dbReference type="InterPro" id="IPR036322">
    <property type="entry name" value="WD40_repeat_dom_sf"/>
</dbReference>
<evidence type="ECO:0000313" key="4">
    <source>
        <dbReference type="EMBL" id="KAF3889285.1"/>
    </source>
</evidence>
<evidence type="ECO:0000256" key="3">
    <source>
        <dbReference type="PROSITE-ProRule" id="PRU00221"/>
    </source>
</evidence>
<dbReference type="SUPFAM" id="SSF50998">
    <property type="entry name" value="Quinoprotein alcohol dehydrogenase-like"/>
    <property type="match status" value="1"/>
</dbReference>
<evidence type="ECO:0000256" key="2">
    <source>
        <dbReference type="ARBA" id="ARBA00022737"/>
    </source>
</evidence>
<dbReference type="InterPro" id="IPR020472">
    <property type="entry name" value="WD40_PAC1"/>
</dbReference>
<dbReference type="RefSeq" id="WP_050046695.1">
    <property type="nucleotide sequence ID" value="NZ_JHEG04000001.1"/>
</dbReference>
<dbReference type="EMBL" id="JHEG02000059">
    <property type="protein sequence ID" value="KIE07271.1"/>
    <property type="molecule type" value="Genomic_DNA"/>
</dbReference>
<dbReference type="AlphaFoldDB" id="A0A0C1N498"/>
<evidence type="ECO:0000313" key="6">
    <source>
        <dbReference type="Proteomes" id="UP000029738"/>
    </source>
</evidence>
<dbReference type="PROSITE" id="PS50294">
    <property type="entry name" value="WD_REPEATS_REGION"/>
    <property type="match status" value="3"/>
</dbReference>
<name>A0A0C1N498_9CYAN</name>
<dbReference type="PANTHER" id="PTHR19848">
    <property type="entry name" value="WD40 REPEAT PROTEIN"/>
    <property type="match status" value="1"/>
</dbReference>
<dbReference type="PROSITE" id="PS00678">
    <property type="entry name" value="WD_REPEATS_1"/>
    <property type="match status" value="2"/>
</dbReference>
<reference evidence="4" key="2">
    <citation type="submission" date="2019-11" db="EMBL/GenBank/DDBJ databases">
        <title>Improved Assembly of Tolypothrix boutellei genome.</title>
        <authorList>
            <person name="Sarangi A.N."/>
            <person name="Mukherjee M."/>
            <person name="Ghosh S."/>
            <person name="Singh D."/>
            <person name="Das A."/>
            <person name="Kant S."/>
            <person name="Prusty A."/>
            <person name="Tripathy S."/>
        </authorList>
    </citation>
    <scope>NUCLEOTIDE SEQUENCE</scope>
    <source>
        <strain evidence="4">VB521301</strain>
    </source>
</reference>
<dbReference type="PROSITE" id="PS50082">
    <property type="entry name" value="WD_REPEATS_2"/>
    <property type="match status" value="4"/>
</dbReference>
<dbReference type="Proteomes" id="UP000029738">
    <property type="component" value="Unassembled WGS sequence"/>
</dbReference>
<comment type="caution">
    <text evidence="5">The sequence shown here is derived from an EMBL/GenBank/DDBJ whole genome shotgun (WGS) entry which is preliminary data.</text>
</comment>
<dbReference type="STRING" id="1479485.DA73_0239765"/>
<feature type="repeat" description="WD" evidence="3">
    <location>
        <begin position="160"/>
        <end position="201"/>
    </location>
</feature>
<feature type="repeat" description="WD" evidence="3">
    <location>
        <begin position="120"/>
        <end position="159"/>
    </location>
</feature>
<feature type="repeat" description="WD" evidence="3">
    <location>
        <begin position="78"/>
        <end position="119"/>
    </location>
</feature>
<protein>
    <submittedName>
        <fullName evidence="4">WD40 repeat domain-containing protein</fullName>
    </submittedName>
</protein>
<sequence>MGIITSRARAVLEKMLAPQLLPRIVPSPPIAPLVCWRPHKSLVHGIACMPDGDTIVTAGEDTQLLVLSIRSGEVLHRLEGHHGPVNSLTLTPSKQRLITGGDDTTVRVWDTLTWRLLYTLEGHSEYVRSVAATDTIAVSGGEDERLCVWDIERGMLLHEKMEHPENVMTVAISPDGHFAASASLDNALRLWNLHTGQLERVFYNAEAMVTWVRGGLYLASNRNNVPHKNTPRGLCFTSDSLSLLSADREVLLWNIFTGEKREIVPLSEQITQALCLHPIAKTLALAFYSNSLQIWNSGTSKRLAVLDVGGEEHTAIAFIDDSSKLLSGTRSGEVFLWALPSSETFNEGNHPSPVRQTIITIRSDGTPIAASADNKGGIRLWDFLKNKLVASIDSHPTDWECHIAFSRDGTTLVSSTDEGKLNIWDTTTGQLVRTISPNFDRPRSISSLQMLDEQHAVVGSGDHLILYDISGESLPVVFEGRTGLVSDIQVSTNHQLAFNLAYFNPDPNDDSWDNNVNQLQCWDLHQHRLLWTQTAKKLGDRSLHFGFIAVAPDGNKLVTLSHKVKRKIAIWDAKTGLQQGSLDIPGDWVMSAQFVDDRVMVLVSGSKKGTFLCRINIETKQVLDTAQFHLKDLRSVSIAEDGQTVLVASERSLQSINTASKTVEDTYNGYAIFYQCALSCDGRYAIAGDSSGGVHLLARA</sequence>
<reference evidence="5" key="1">
    <citation type="journal article" date="2015" name="Genome Announc.">
        <title>Draft Genome Sequence of Tolypothrix boutellei Strain VB521301.</title>
        <authorList>
            <person name="Chandrababunaidu M.M."/>
            <person name="Singh D."/>
            <person name="Sen D."/>
            <person name="Bhan S."/>
            <person name="Das S."/>
            <person name="Gupta A."/>
            <person name="Adhikary S.P."/>
            <person name="Tripathy S."/>
        </authorList>
    </citation>
    <scope>NUCLEOTIDE SEQUENCE</scope>
    <source>
        <strain evidence="5">VB521301</strain>
    </source>
</reference>
<dbReference type="Gene3D" id="2.130.10.10">
    <property type="entry name" value="YVTN repeat-like/Quinoprotein amine dehydrogenase"/>
    <property type="match status" value="4"/>
</dbReference>
<keyword evidence="2" id="KW-0677">Repeat</keyword>
<dbReference type="InterPro" id="IPR019775">
    <property type="entry name" value="WD40_repeat_CS"/>
</dbReference>
<dbReference type="PANTHER" id="PTHR19848:SF8">
    <property type="entry name" value="F-BOX AND WD REPEAT DOMAIN CONTAINING 7"/>
    <property type="match status" value="1"/>
</dbReference>
<dbReference type="CDD" id="cd00200">
    <property type="entry name" value="WD40"/>
    <property type="match status" value="1"/>
</dbReference>
<dbReference type="SMART" id="SM00320">
    <property type="entry name" value="WD40"/>
    <property type="match status" value="12"/>
</dbReference>
<accession>A0A0C1N498</accession>